<proteinExistence type="inferred from homology"/>
<dbReference type="Proteomes" id="UP001203207">
    <property type="component" value="Unassembled WGS sequence"/>
</dbReference>
<dbReference type="EC" id="3.1.4.-" evidence="1"/>
<comment type="similarity">
    <text evidence="1">Belongs to the metallophosphoesterase superfamily. YfcE family.</text>
</comment>
<evidence type="ECO:0000259" key="2">
    <source>
        <dbReference type="Pfam" id="PF12850"/>
    </source>
</evidence>
<sequence length="169" mass="18514">MLLILSDTHSIDGHRLTDHLRKQVAEAEMVVHAGDFMRASVLDSFLSVNGSFYGVYGNNDDAAIRSRLPSARTIEYNGFQFAVTHTRRGGETALTMFGRERNADAVIFGHSHKPTFERSGLLPLINPGSHAQPRGYRPGYATLEPMGDALAGGIHTPDGETFVEFTIEP</sequence>
<dbReference type="RefSeq" id="WP_250582768.1">
    <property type="nucleotide sequence ID" value="NZ_JAKRVX010000001.1"/>
</dbReference>
<dbReference type="InterPro" id="IPR041802">
    <property type="entry name" value="MPP_YfcE"/>
</dbReference>
<dbReference type="InterPro" id="IPR024654">
    <property type="entry name" value="Calcineurin-like_PHP_lpxH"/>
</dbReference>
<keyword evidence="4" id="KW-1185">Reference proteome</keyword>
<dbReference type="GO" id="GO:0046872">
    <property type="term" value="F:metal ion binding"/>
    <property type="evidence" value="ECO:0007669"/>
    <property type="project" value="UniProtKB-KW"/>
</dbReference>
<feature type="domain" description="Calcineurin-like phosphoesterase" evidence="2">
    <location>
        <begin position="2"/>
        <end position="144"/>
    </location>
</feature>
<comment type="cofactor">
    <cofactor evidence="1">
        <name>a divalent metal cation</name>
        <dbReference type="ChEBI" id="CHEBI:60240"/>
    </cofactor>
</comment>
<dbReference type="Pfam" id="PF12850">
    <property type="entry name" value="Metallophos_2"/>
    <property type="match status" value="1"/>
</dbReference>
<comment type="caution">
    <text evidence="3">The sequence shown here is derived from an EMBL/GenBank/DDBJ whole genome shotgun (WGS) entry which is preliminary data.</text>
</comment>
<evidence type="ECO:0000313" key="4">
    <source>
        <dbReference type="Proteomes" id="UP001203207"/>
    </source>
</evidence>
<dbReference type="NCBIfam" id="TIGR00040">
    <property type="entry name" value="yfcE"/>
    <property type="match status" value="1"/>
</dbReference>
<dbReference type="CDD" id="cd00841">
    <property type="entry name" value="MPP_YfcE"/>
    <property type="match status" value="1"/>
</dbReference>
<dbReference type="Gene3D" id="3.60.21.10">
    <property type="match status" value="1"/>
</dbReference>
<name>A0AAE3K7V9_9EURY</name>
<dbReference type="AlphaFoldDB" id="A0AAE3K7V9"/>
<dbReference type="GO" id="GO:0016787">
    <property type="term" value="F:hydrolase activity"/>
    <property type="evidence" value="ECO:0007669"/>
    <property type="project" value="UniProtKB-UniRule"/>
</dbReference>
<dbReference type="PANTHER" id="PTHR11124">
    <property type="entry name" value="VACUOLAR SORTING PROTEIN VPS29"/>
    <property type="match status" value="1"/>
</dbReference>
<dbReference type="EMBL" id="JAKRVX010000001">
    <property type="protein sequence ID" value="MCL9815860.1"/>
    <property type="molecule type" value="Genomic_DNA"/>
</dbReference>
<dbReference type="InterPro" id="IPR029052">
    <property type="entry name" value="Metallo-depent_PP-like"/>
</dbReference>
<gene>
    <name evidence="3" type="ORF">AArcSt2_02785</name>
</gene>
<dbReference type="SUPFAM" id="SSF56300">
    <property type="entry name" value="Metallo-dependent phosphatases"/>
    <property type="match status" value="1"/>
</dbReference>
<accession>A0AAE3K7V9</accession>
<reference evidence="3" key="2">
    <citation type="submission" date="2022-02" db="EMBL/GenBank/DDBJ databases">
        <authorList>
            <person name="Elcheninov A.G."/>
            <person name="Sorokin D.Y."/>
            <person name="Kublanov I.V."/>
        </authorList>
    </citation>
    <scope>NUCLEOTIDE SEQUENCE</scope>
    <source>
        <strain evidence="3">AArc-St2</strain>
    </source>
</reference>
<evidence type="ECO:0000256" key="1">
    <source>
        <dbReference type="RuleBase" id="RU362039"/>
    </source>
</evidence>
<protein>
    <recommendedName>
        <fullName evidence="1">Phosphoesterase</fullName>
        <ecNumber evidence="1">3.1.4.-</ecNumber>
    </recommendedName>
</protein>
<dbReference type="InterPro" id="IPR000979">
    <property type="entry name" value="Phosphodiesterase_MJ0936/Vps29"/>
</dbReference>
<evidence type="ECO:0000313" key="3">
    <source>
        <dbReference type="EMBL" id="MCL9815860.1"/>
    </source>
</evidence>
<organism evidence="3 4">
    <name type="scientific">Natronocalculus amylovorans</name>
    <dbReference type="NCBI Taxonomy" id="2917812"/>
    <lineage>
        <taxon>Archaea</taxon>
        <taxon>Methanobacteriati</taxon>
        <taxon>Methanobacteriota</taxon>
        <taxon>Stenosarchaea group</taxon>
        <taxon>Halobacteria</taxon>
        <taxon>Halobacteriales</taxon>
        <taxon>Haloferacaceae</taxon>
        <taxon>Natronocalculus</taxon>
    </lineage>
</organism>
<reference evidence="3" key="1">
    <citation type="journal article" date="2022" name="Syst. Appl. Microbiol.">
        <title>Natronocalculus amylovorans gen. nov., sp. nov., and Natranaeroarchaeum aerophilus sp. nov., dominant culturable amylolytic natronoarchaea from hypersaline soda lakes in southwestern Siberia.</title>
        <authorList>
            <person name="Sorokin D.Y."/>
            <person name="Elcheninov A.G."/>
            <person name="Khizhniak T.V."/>
            <person name="Koenen M."/>
            <person name="Bale N.J."/>
            <person name="Damste J.S.S."/>
            <person name="Kublanov I.V."/>
        </authorList>
    </citation>
    <scope>NUCLEOTIDE SEQUENCE</scope>
    <source>
        <strain evidence="3">AArc-St2</strain>
    </source>
</reference>
<keyword evidence="1" id="KW-0479">Metal-binding</keyword>